<evidence type="ECO:0000256" key="2">
    <source>
        <dbReference type="ARBA" id="ARBA00022670"/>
    </source>
</evidence>
<accession>A0A495MPF7</accession>
<keyword evidence="2" id="KW-0645">Protease</keyword>
<dbReference type="RefSeq" id="WP_121376003.1">
    <property type="nucleotide sequence ID" value="NZ_RBLC01000001.1"/>
</dbReference>
<sequence length="464" mass="51323">MKKITLFKFLIAVCLSVVSIDAIAQNVPQKERTVFGRKVQSINPKSGLIRCVSSEYELFLQEQDPKRATNQQFEEWIAPKVEAIKSKLLASRGTQGTAAVVTIPVVIHVIHTGQAVGTSRNISDARVLSQITVLNQDFRKMLGTPGHNTNPIGADVEIEFCLAKVDPSGNATTGIDRINRSTTWSYNNIQTILKPQTQWDPTKYLNIWVCQFGGDLDGVLGYAQFPSGSGLEGLQGPFTANTDGVVIDWRAFGSSDYAPGNYFQQIDKGRTTTHEVGHYFGLRHIWGDAGNQEDGLNCGGTDYCADTPNAGWENYDCDDVYDSCPEEGNDMTENYMDYTNDTCMNIFTLDQKARMMAVLQNSPRRSTLPASTVCQPPLSNPSFELLQGIKLYPNPANEVLNIAVSDNMTPDSYTIYNSLGQTVMQVTTVSESNLKVNTSNYATGIYMIRFTKDNQSKTLQFVKN</sequence>
<evidence type="ECO:0000256" key="3">
    <source>
        <dbReference type="ARBA" id="ARBA00022723"/>
    </source>
</evidence>
<dbReference type="GO" id="GO:0046872">
    <property type="term" value="F:metal ion binding"/>
    <property type="evidence" value="ECO:0007669"/>
    <property type="project" value="UniProtKB-KW"/>
</dbReference>
<dbReference type="AlphaFoldDB" id="A0A495MPF7"/>
<evidence type="ECO:0000256" key="5">
    <source>
        <dbReference type="ARBA" id="ARBA00022801"/>
    </source>
</evidence>
<dbReference type="PANTHER" id="PTHR47466:SF1">
    <property type="entry name" value="METALLOPROTEASE MEP1 (AFU_ORTHOLOGUE AFUA_1G07730)-RELATED"/>
    <property type="match status" value="1"/>
</dbReference>
<dbReference type="InterPro" id="IPR024079">
    <property type="entry name" value="MetalloPept_cat_dom_sf"/>
</dbReference>
<keyword evidence="8" id="KW-1015">Disulfide bond</keyword>
<evidence type="ECO:0000256" key="7">
    <source>
        <dbReference type="ARBA" id="ARBA00023049"/>
    </source>
</evidence>
<dbReference type="GO" id="GO:0006508">
    <property type="term" value="P:proteolysis"/>
    <property type="evidence" value="ECO:0007669"/>
    <property type="project" value="UniProtKB-KW"/>
</dbReference>
<proteinExistence type="inferred from homology"/>
<dbReference type="OrthoDB" id="6278496at2"/>
<keyword evidence="13" id="KW-1185">Reference proteome</keyword>
<dbReference type="Pfam" id="PF18962">
    <property type="entry name" value="Por_Secre_tail"/>
    <property type="match status" value="1"/>
</dbReference>
<feature type="domain" description="Secretion system C-terminal sorting" evidence="11">
    <location>
        <begin position="391"/>
        <end position="458"/>
    </location>
</feature>
<dbReference type="EMBL" id="RBLC01000001">
    <property type="protein sequence ID" value="RKS26703.1"/>
    <property type="molecule type" value="Genomic_DNA"/>
</dbReference>
<keyword evidence="5" id="KW-0378">Hydrolase</keyword>
<dbReference type="CDD" id="cd04275">
    <property type="entry name" value="ZnMc_pappalysin_like"/>
    <property type="match status" value="1"/>
</dbReference>
<dbReference type="SUPFAM" id="SSF55486">
    <property type="entry name" value="Metalloproteases ('zincins'), catalytic domain"/>
    <property type="match status" value="1"/>
</dbReference>
<gene>
    <name evidence="12" type="ORF">CLV94_1770</name>
</gene>
<keyword evidence="4 9" id="KW-0732">Signal</keyword>
<evidence type="ECO:0000256" key="6">
    <source>
        <dbReference type="ARBA" id="ARBA00022833"/>
    </source>
</evidence>
<dbReference type="PANTHER" id="PTHR47466">
    <property type="match status" value="1"/>
</dbReference>
<comment type="similarity">
    <text evidence="1">Belongs to the peptidase M43B family.</text>
</comment>
<reference evidence="12 13" key="1">
    <citation type="submission" date="2018-10" db="EMBL/GenBank/DDBJ databases">
        <title>Genomic Encyclopedia of Archaeal and Bacterial Type Strains, Phase II (KMG-II): from individual species to whole genera.</title>
        <authorList>
            <person name="Goeker M."/>
        </authorList>
    </citation>
    <scope>NUCLEOTIDE SEQUENCE [LARGE SCALE GENOMIC DNA]</scope>
    <source>
        <strain evidence="12 13">DSM 29537</strain>
    </source>
</reference>
<feature type="signal peptide" evidence="9">
    <location>
        <begin position="1"/>
        <end position="24"/>
    </location>
</feature>
<evidence type="ECO:0000256" key="4">
    <source>
        <dbReference type="ARBA" id="ARBA00022729"/>
    </source>
</evidence>
<keyword evidence="3" id="KW-0479">Metal-binding</keyword>
<evidence type="ECO:0000313" key="12">
    <source>
        <dbReference type="EMBL" id="RKS26703.1"/>
    </source>
</evidence>
<dbReference type="NCBIfam" id="TIGR04183">
    <property type="entry name" value="Por_Secre_tail"/>
    <property type="match status" value="1"/>
</dbReference>
<dbReference type="Gene3D" id="3.40.390.10">
    <property type="entry name" value="Collagenase (Catalytic Domain)"/>
    <property type="match status" value="1"/>
</dbReference>
<evidence type="ECO:0000256" key="8">
    <source>
        <dbReference type="ARBA" id="ARBA00023157"/>
    </source>
</evidence>
<dbReference type="InterPro" id="IPR026444">
    <property type="entry name" value="Secre_tail"/>
</dbReference>
<evidence type="ECO:0000256" key="1">
    <source>
        <dbReference type="ARBA" id="ARBA00008721"/>
    </source>
</evidence>
<feature type="domain" description="Peptidase M43 pregnancy-associated plasma-A" evidence="10">
    <location>
        <begin position="197"/>
        <end position="359"/>
    </location>
</feature>
<dbReference type="InterPro" id="IPR008754">
    <property type="entry name" value="Peptidase_M43"/>
</dbReference>
<feature type="chain" id="PRO_5019804541" evidence="9">
    <location>
        <begin position="25"/>
        <end position="464"/>
    </location>
</feature>
<evidence type="ECO:0000259" key="11">
    <source>
        <dbReference type="Pfam" id="PF18962"/>
    </source>
</evidence>
<evidence type="ECO:0000256" key="9">
    <source>
        <dbReference type="SAM" id="SignalP"/>
    </source>
</evidence>
<organism evidence="12 13">
    <name type="scientific">Flavobacterium endophyticum</name>
    <dbReference type="NCBI Taxonomy" id="1540163"/>
    <lineage>
        <taxon>Bacteria</taxon>
        <taxon>Pseudomonadati</taxon>
        <taxon>Bacteroidota</taxon>
        <taxon>Flavobacteriia</taxon>
        <taxon>Flavobacteriales</taxon>
        <taxon>Flavobacteriaceae</taxon>
        <taxon>Flavobacterium</taxon>
    </lineage>
</organism>
<evidence type="ECO:0000259" key="10">
    <source>
        <dbReference type="Pfam" id="PF05572"/>
    </source>
</evidence>
<keyword evidence="6" id="KW-0862">Zinc</keyword>
<dbReference type="Proteomes" id="UP000277579">
    <property type="component" value="Unassembled WGS sequence"/>
</dbReference>
<name>A0A495MPF7_9FLAO</name>
<protein>
    <submittedName>
        <fullName evidence="12">Putative secreted protein (Por secretion system target)</fullName>
    </submittedName>
</protein>
<dbReference type="GO" id="GO:0008237">
    <property type="term" value="F:metallopeptidase activity"/>
    <property type="evidence" value="ECO:0007669"/>
    <property type="project" value="UniProtKB-KW"/>
</dbReference>
<evidence type="ECO:0000313" key="13">
    <source>
        <dbReference type="Proteomes" id="UP000277579"/>
    </source>
</evidence>
<dbReference type="Pfam" id="PF05572">
    <property type="entry name" value="Peptidase_M43"/>
    <property type="match status" value="1"/>
</dbReference>
<keyword evidence="7" id="KW-0482">Metalloprotease</keyword>
<comment type="caution">
    <text evidence="12">The sequence shown here is derived from an EMBL/GenBank/DDBJ whole genome shotgun (WGS) entry which is preliminary data.</text>
</comment>